<reference evidence="6 7" key="1">
    <citation type="submission" date="2020-04" db="EMBL/GenBank/DDBJ databases">
        <title>Perkinsus chesapeaki whole genome sequence.</title>
        <authorList>
            <person name="Bogema D.R."/>
        </authorList>
    </citation>
    <scope>NUCLEOTIDE SEQUENCE [LARGE SCALE GENOMIC DNA]</scope>
    <source>
        <strain evidence="6">ATCC PRA-425</strain>
    </source>
</reference>
<comment type="subcellular location">
    <subcellularLocation>
        <location evidence="1 5">Membrane</location>
        <topology evidence="1 5">Multi-pass membrane protein</topology>
    </subcellularLocation>
</comment>
<evidence type="ECO:0000256" key="1">
    <source>
        <dbReference type="ARBA" id="ARBA00004141"/>
    </source>
</evidence>
<accession>A0A7J6L7T4</accession>
<dbReference type="Pfam" id="PF03208">
    <property type="entry name" value="PRA1"/>
    <property type="match status" value="1"/>
</dbReference>
<feature type="transmembrane region" description="Helical" evidence="5">
    <location>
        <begin position="136"/>
        <end position="159"/>
    </location>
</feature>
<dbReference type="GO" id="GO:0005794">
    <property type="term" value="C:Golgi apparatus"/>
    <property type="evidence" value="ECO:0007669"/>
    <property type="project" value="TreeGrafter"/>
</dbReference>
<evidence type="ECO:0000313" key="6">
    <source>
        <dbReference type="EMBL" id="KAF4655242.1"/>
    </source>
</evidence>
<evidence type="ECO:0000256" key="2">
    <source>
        <dbReference type="ARBA" id="ARBA00022692"/>
    </source>
</evidence>
<dbReference type="EMBL" id="JAAPAO010000669">
    <property type="protein sequence ID" value="KAF4655242.1"/>
    <property type="molecule type" value="Genomic_DNA"/>
</dbReference>
<feature type="transmembrane region" description="Helical" evidence="5">
    <location>
        <begin position="73"/>
        <end position="92"/>
    </location>
</feature>
<gene>
    <name evidence="6" type="ORF">FOL47_009510</name>
</gene>
<name>A0A7J6L7T4_PERCH</name>
<proteinExistence type="inferred from homology"/>
<keyword evidence="3 5" id="KW-1133">Transmembrane helix</keyword>
<comment type="caution">
    <text evidence="6">The sequence shown here is derived from an EMBL/GenBank/DDBJ whole genome shotgun (WGS) entry which is preliminary data.</text>
</comment>
<organism evidence="6 7">
    <name type="scientific">Perkinsus chesapeaki</name>
    <name type="common">Clam parasite</name>
    <name type="synonym">Perkinsus andrewsi</name>
    <dbReference type="NCBI Taxonomy" id="330153"/>
    <lineage>
        <taxon>Eukaryota</taxon>
        <taxon>Sar</taxon>
        <taxon>Alveolata</taxon>
        <taxon>Perkinsozoa</taxon>
        <taxon>Perkinsea</taxon>
        <taxon>Perkinsida</taxon>
        <taxon>Perkinsidae</taxon>
        <taxon>Perkinsus</taxon>
    </lineage>
</organism>
<dbReference type="InterPro" id="IPR004895">
    <property type="entry name" value="Prenylated_rab_accept_PRA1"/>
</dbReference>
<dbReference type="PANTHER" id="PTHR19317">
    <property type="entry name" value="PRENYLATED RAB ACCEPTOR 1-RELATED"/>
    <property type="match status" value="1"/>
</dbReference>
<sequence length="192" mass="20588">MQADSEPSPTVATGQLDGSKQPVNKIEEFKVLAMPFIARITSSVTILKPWGEFMKFSKPKTSGEVSQRIAKNLFYYQGNYGVCAVVLLLLWVLTTPSALLLCLLLVGCWLAFLGKNSDPNWSPQIGGVSLTRTQRILAMAVLSGALVLIFAGGLIVTVLSLSGVLAVTHATFNCGGGKFEELAEEELPLNSV</sequence>
<keyword evidence="2 5" id="KW-0812">Transmembrane</keyword>
<dbReference type="Proteomes" id="UP000591131">
    <property type="component" value="Unassembled WGS sequence"/>
</dbReference>
<comment type="similarity">
    <text evidence="5">Belongs to the PRA1 family.</text>
</comment>
<evidence type="ECO:0000256" key="5">
    <source>
        <dbReference type="RuleBase" id="RU363107"/>
    </source>
</evidence>
<evidence type="ECO:0000256" key="3">
    <source>
        <dbReference type="ARBA" id="ARBA00022989"/>
    </source>
</evidence>
<dbReference type="OrthoDB" id="63113at2759"/>
<dbReference type="AlphaFoldDB" id="A0A7J6L7T4"/>
<evidence type="ECO:0000256" key="4">
    <source>
        <dbReference type="ARBA" id="ARBA00023136"/>
    </source>
</evidence>
<protein>
    <recommendedName>
        <fullName evidence="5">PRA1 family protein</fullName>
    </recommendedName>
</protein>
<keyword evidence="4 5" id="KW-0472">Membrane</keyword>
<keyword evidence="7" id="KW-1185">Reference proteome</keyword>
<evidence type="ECO:0000313" key="7">
    <source>
        <dbReference type="Proteomes" id="UP000591131"/>
    </source>
</evidence>
<dbReference type="PANTHER" id="PTHR19317:SF0">
    <property type="entry name" value="PRENYLATED RAB ACCEPTOR PROTEIN 1"/>
    <property type="match status" value="1"/>
</dbReference>
<dbReference type="GO" id="GO:0016020">
    <property type="term" value="C:membrane"/>
    <property type="evidence" value="ECO:0007669"/>
    <property type="project" value="UniProtKB-SubCell"/>
</dbReference>